<gene>
    <name evidence="1" type="ORF">RJ40_03845</name>
</gene>
<sequence length="382" mass="43318">MNRRAGTVPSAEAIRELHSIYSLCGVPRNDLLSVSDDLLLYLSSILRNEEASPPECSPEAWRLLLRRLSPHWVTPVLYGYLRSWDQACLPPAKVMETVRRDYLIGKVRSVQMDRQLGEILTTAEDHGIRILILKGPALARSVYPDPAMRGGGDLDVLVYPDQVEETENLLGALGYRCDDRFFAVSKNYYHEETFLPDKKDLGNLAVEIHWRCAPSLGFVPAVPPEELFSRAVTVHTDQFTFETLAPVDALLHTALHMIFGHTSSIRLTWIHDIALLARQLRVPEEWSVLRSASRVWGARNTVEVALTMAQAWTGLTLPQGFDDFDLWPAPSEEEVAIWPDLLKKDASLRTSLKLKLSVLPDRRERVSMLGYFAGRKLKHRFR</sequence>
<reference evidence="1" key="1">
    <citation type="journal article" date="2001" name="Int. J. Syst. Evol. Microbiol.">
        <title>Methanofollis aquaemaris sp. nov., a methanogen isolated from an aquaculture fish pond.</title>
        <authorList>
            <person name="Lai M.C."/>
            <person name="Chen S.C."/>
        </authorList>
    </citation>
    <scope>NUCLEOTIDE SEQUENCE</scope>
    <source>
        <strain evidence="1">N2F9704</strain>
    </source>
</reference>
<dbReference type="KEGG" id="maqe:RJ40_03845"/>
<dbReference type="GeneID" id="76423465"/>
<dbReference type="Proteomes" id="UP001042704">
    <property type="component" value="Chromosome"/>
</dbReference>
<dbReference type="AlphaFoldDB" id="A0A8A3S348"/>
<dbReference type="Pfam" id="PF14907">
    <property type="entry name" value="NTP_transf_5"/>
    <property type="match status" value="1"/>
</dbReference>
<dbReference type="RefSeq" id="WP_265582046.1">
    <property type="nucleotide sequence ID" value="NZ_CP036172.1"/>
</dbReference>
<evidence type="ECO:0000313" key="1">
    <source>
        <dbReference type="EMBL" id="QSZ66687.1"/>
    </source>
</evidence>
<reference evidence="1" key="2">
    <citation type="submission" date="2019-02" db="EMBL/GenBank/DDBJ databases">
        <authorList>
            <person name="Chen S.-C."/>
            <person name="Chien H.-H."/>
            <person name="Lai M.-C."/>
        </authorList>
    </citation>
    <scope>NUCLEOTIDE SEQUENCE</scope>
    <source>
        <strain evidence="1">N2F9704</strain>
    </source>
</reference>
<evidence type="ECO:0008006" key="3">
    <source>
        <dbReference type="Google" id="ProtNLM"/>
    </source>
</evidence>
<dbReference type="InterPro" id="IPR039498">
    <property type="entry name" value="NTP_transf_5"/>
</dbReference>
<keyword evidence="2" id="KW-1185">Reference proteome</keyword>
<protein>
    <recommendedName>
        <fullName evidence="3">Nucleotidyltransferase family protein</fullName>
    </recommendedName>
</protein>
<evidence type="ECO:0000313" key="2">
    <source>
        <dbReference type="Proteomes" id="UP001042704"/>
    </source>
</evidence>
<proteinExistence type="predicted"/>
<name>A0A8A3S348_9EURY</name>
<accession>A0A8A3S348</accession>
<dbReference type="EMBL" id="CP036172">
    <property type="protein sequence ID" value="QSZ66687.1"/>
    <property type="molecule type" value="Genomic_DNA"/>
</dbReference>
<organism evidence="1 2">
    <name type="scientific">Methanofollis aquaemaris</name>
    <dbReference type="NCBI Taxonomy" id="126734"/>
    <lineage>
        <taxon>Archaea</taxon>
        <taxon>Methanobacteriati</taxon>
        <taxon>Methanobacteriota</taxon>
        <taxon>Stenosarchaea group</taxon>
        <taxon>Methanomicrobia</taxon>
        <taxon>Methanomicrobiales</taxon>
        <taxon>Methanomicrobiaceae</taxon>
        <taxon>Methanofollis</taxon>
    </lineage>
</organism>